<organism evidence="4 5">
    <name type="scientific">Marasmiellus scandens</name>
    <dbReference type="NCBI Taxonomy" id="2682957"/>
    <lineage>
        <taxon>Eukaryota</taxon>
        <taxon>Fungi</taxon>
        <taxon>Dikarya</taxon>
        <taxon>Basidiomycota</taxon>
        <taxon>Agaricomycotina</taxon>
        <taxon>Agaricomycetes</taxon>
        <taxon>Agaricomycetidae</taxon>
        <taxon>Agaricales</taxon>
        <taxon>Marasmiineae</taxon>
        <taxon>Omphalotaceae</taxon>
        <taxon>Marasmiellus</taxon>
    </lineage>
</organism>
<keyword evidence="5" id="KW-1185">Reference proteome</keyword>
<dbReference type="SUPFAM" id="SSF52047">
    <property type="entry name" value="RNI-like"/>
    <property type="match status" value="1"/>
</dbReference>
<feature type="region of interest" description="Disordered" evidence="2">
    <location>
        <begin position="548"/>
        <end position="572"/>
    </location>
</feature>
<dbReference type="EMBL" id="JBANRG010000021">
    <property type="protein sequence ID" value="KAK7456435.1"/>
    <property type="molecule type" value="Genomic_DNA"/>
</dbReference>
<feature type="coiled-coil region" evidence="1">
    <location>
        <begin position="516"/>
        <end position="543"/>
    </location>
</feature>
<evidence type="ECO:0000313" key="4">
    <source>
        <dbReference type="EMBL" id="KAK7456435.1"/>
    </source>
</evidence>
<dbReference type="InterPro" id="IPR032675">
    <property type="entry name" value="LRR_dom_sf"/>
</dbReference>
<comment type="caution">
    <text evidence="4">The sequence shown here is derived from an EMBL/GenBank/DDBJ whole genome shotgun (WGS) entry which is preliminary data.</text>
</comment>
<gene>
    <name evidence="4" type="ORF">VKT23_010683</name>
</gene>
<evidence type="ECO:0000313" key="5">
    <source>
        <dbReference type="Proteomes" id="UP001498398"/>
    </source>
</evidence>
<keyword evidence="1" id="KW-0175">Coiled coil</keyword>
<evidence type="ECO:0000259" key="3">
    <source>
        <dbReference type="Pfam" id="PF12937"/>
    </source>
</evidence>
<reference evidence="4 5" key="1">
    <citation type="submission" date="2024-01" db="EMBL/GenBank/DDBJ databases">
        <title>A draft genome for the cacao thread blight pathogen Marasmiellus scandens.</title>
        <authorList>
            <person name="Baruah I.K."/>
            <person name="Leung J."/>
            <person name="Bukari Y."/>
            <person name="Amoako-Attah I."/>
            <person name="Meinhardt L.W."/>
            <person name="Bailey B.A."/>
            <person name="Cohen S.P."/>
        </authorList>
    </citation>
    <scope>NUCLEOTIDE SEQUENCE [LARGE SCALE GENOMIC DNA]</scope>
    <source>
        <strain evidence="4 5">GH-19</strain>
    </source>
</reference>
<dbReference type="Proteomes" id="UP001498398">
    <property type="component" value="Unassembled WGS sequence"/>
</dbReference>
<feature type="compositionally biased region" description="Basic and acidic residues" evidence="2">
    <location>
        <begin position="563"/>
        <end position="572"/>
    </location>
</feature>
<evidence type="ECO:0000256" key="2">
    <source>
        <dbReference type="SAM" id="MobiDB-lite"/>
    </source>
</evidence>
<accession>A0ABR1JB23</accession>
<dbReference type="Pfam" id="PF12937">
    <property type="entry name" value="F-box-like"/>
    <property type="match status" value="1"/>
</dbReference>
<proteinExistence type="predicted"/>
<dbReference type="InterPro" id="IPR001810">
    <property type="entry name" value="F-box_dom"/>
</dbReference>
<evidence type="ECO:0000256" key="1">
    <source>
        <dbReference type="SAM" id="Coils"/>
    </source>
</evidence>
<dbReference type="Gene3D" id="3.80.10.10">
    <property type="entry name" value="Ribonuclease Inhibitor"/>
    <property type="match status" value="1"/>
</dbReference>
<sequence length="572" mass="65381">MHRVLCIPELLRIVFEFSKDASNAQCALVCKQWSEIALDVLWHDVNDLRTLFHSLSPLRKMSDHSYVFSARPTPKDWTRFETRYCSRVRRLLVEDVLAYDLRPVIKVITLIRPSRPLLPNLRELRWPEIKCWSSMNDCYALIFMHEGVHKAVFSDRGHPSADFFEIVHSRMPLLKHVEFRFCPSRKLAIPLRDCLHRLVDLESVVLPIFQDQNPLLSGLAELPALQSVKFECSGSDSDPITLKVPFSAFPLRGVENLELSISYQLAAESLKNDLLQLTSIVVRSQQVEYPQAAQSLCTALARSCPRLSKVHLLNHSFHNMNPNCPIDRLVSFNDIEPLLRCTQMTDFTLTHAYPTTITTTEISHIVLKWPHLRSITLSPSGSHQKLRSKISLRALLLFARQCPDIEEIAMRFSLFFGIPSDSTVRARPRGLPKLRTLNVGRTTVKDEAVDVALFLGEICPRGCEILWDKVQVSEQTRVGWENVRRLLPPLVERASRTRRILTENEDLLLGSAALELSVVQERLRQAEVKVVELSQELEVERSRNESFVAGESLPSHNGVEDTQEGKNRRTRV</sequence>
<name>A0ABR1JB23_9AGAR</name>
<protein>
    <recommendedName>
        <fullName evidence="3">F-box domain-containing protein</fullName>
    </recommendedName>
</protein>
<feature type="domain" description="F-box" evidence="3">
    <location>
        <begin position="8"/>
        <end position="45"/>
    </location>
</feature>